<dbReference type="EMBL" id="CP007035">
    <property type="protein sequence ID" value="AHF14387.1"/>
    <property type="molecule type" value="Genomic_DNA"/>
</dbReference>
<gene>
    <name evidence="3" type="ORF">NIASO_02690</name>
</gene>
<dbReference type="AlphaFoldDB" id="W0EUC7"/>
<proteinExistence type="predicted"/>
<keyword evidence="4" id="KW-1185">Reference proteome</keyword>
<dbReference type="HOGENOM" id="CLU_035311_1_2_10"/>
<dbReference type="Pfam" id="PF20239">
    <property type="entry name" value="DUF6596"/>
    <property type="match status" value="1"/>
</dbReference>
<dbReference type="KEGG" id="nso:NIASO_02690"/>
<dbReference type="InterPro" id="IPR046531">
    <property type="entry name" value="DUF6596"/>
</dbReference>
<sequence length="411" mass="46124">MRSATELIPHLFRTEYSKIVAVLCAHFGIDHIETAEDIASDTFLTATELWGLKGVPENPAAWLYTVAKNKTKNHLKRHTLFTKKIAPEIKQTASLNAEIDLTETGIADSVLAMIFTISDPLIATEAQIALALNLLCGFGVQEIATAFLTGKDTIYKRIQRAKEKLREAKIDIAIPGADILPRRMESVLITLYLLFNEGYYSVSGEHPLKKECCSEAMRLTLLLLENERTNLPATNALMALMCFHASRFEARTNQTEDLVLYNDQDVSLWDQALIEKGSFYLNQAAQGSLLTKYHLEAGIAYWHTHPGDSKEKWEAILQLYNQLLLLEYSPVAALNRTFALAKANGVEAAIIEAEKLRLENNHFYFVLLGTLYTGKDNKTAQTCFERAHILAQSAADRHLIQKKIDQLTVQN</sequence>
<dbReference type="eggNOG" id="COG4941">
    <property type="taxonomic scope" value="Bacteria"/>
</dbReference>
<dbReference type="SUPFAM" id="SSF88946">
    <property type="entry name" value="Sigma2 domain of RNA polymerase sigma factors"/>
    <property type="match status" value="1"/>
</dbReference>
<name>W0EUC7_9BACT</name>
<dbReference type="InterPro" id="IPR007627">
    <property type="entry name" value="RNA_pol_sigma70_r2"/>
</dbReference>
<evidence type="ECO:0000259" key="2">
    <source>
        <dbReference type="Pfam" id="PF20239"/>
    </source>
</evidence>
<evidence type="ECO:0000313" key="4">
    <source>
        <dbReference type="Proteomes" id="UP000003586"/>
    </source>
</evidence>
<feature type="domain" description="RNA polymerase sigma-70 region 2" evidence="1">
    <location>
        <begin position="20"/>
        <end position="78"/>
    </location>
</feature>
<dbReference type="Gene3D" id="1.10.1740.10">
    <property type="match status" value="1"/>
</dbReference>
<dbReference type="Pfam" id="PF04542">
    <property type="entry name" value="Sigma70_r2"/>
    <property type="match status" value="1"/>
</dbReference>
<evidence type="ECO:0000259" key="1">
    <source>
        <dbReference type="Pfam" id="PF04542"/>
    </source>
</evidence>
<feature type="domain" description="DUF6596" evidence="2">
    <location>
        <begin position="183"/>
        <end position="285"/>
    </location>
</feature>
<dbReference type="SUPFAM" id="SSF88659">
    <property type="entry name" value="Sigma3 and sigma4 domains of RNA polymerase sigma factors"/>
    <property type="match status" value="1"/>
</dbReference>
<dbReference type="RefSeq" id="WP_008583807.1">
    <property type="nucleotide sequence ID" value="NZ_CP007035.1"/>
</dbReference>
<dbReference type="PANTHER" id="PTHR47756">
    <property type="entry name" value="BLL6612 PROTEIN-RELATED"/>
    <property type="match status" value="1"/>
</dbReference>
<dbReference type="InterPro" id="IPR013324">
    <property type="entry name" value="RNA_pol_sigma_r3/r4-like"/>
</dbReference>
<dbReference type="OrthoDB" id="9780299at2"/>
<evidence type="ECO:0000313" key="3">
    <source>
        <dbReference type="EMBL" id="AHF14387.1"/>
    </source>
</evidence>
<organism evidence="3 4">
    <name type="scientific">Niabella soli DSM 19437</name>
    <dbReference type="NCBI Taxonomy" id="929713"/>
    <lineage>
        <taxon>Bacteria</taxon>
        <taxon>Pseudomonadati</taxon>
        <taxon>Bacteroidota</taxon>
        <taxon>Chitinophagia</taxon>
        <taxon>Chitinophagales</taxon>
        <taxon>Chitinophagaceae</taxon>
        <taxon>Niabella</taxon>
    </lineage>
</organism>
<accession>W0EUC7</accession>
<dbReference type="GO" id="GO:0003700">
    <property type="term" value="F:DNA-binding transcription factor activity"/>
    <property type="evidence" value="ECO:0007669"/>
    <property type="project" value="InterPro"/>
</dbReference>
<dbReference type="STRING" id="929713.NIASO_02690"/>
<dbReference type="GO" id="GO:0006352">
    <property type="term" value="P:DNA-templated transcription initiation"/>
    <property type="evidence" value="ECO:0007669"/>
    <property type="project" value="InterPro"/>
</dbReference>
<dbReference type="PANTHER" id="PTHR47756:SF2">
    <property type="entry name" value="BLL6612 PROTEIN"/>
    <property type="match status" value="1"/>
</dbReference>
<dbReference type="InterPro" id="IPR013325">
    <property type="entry name" value="RNA_pol_sigma_r2"/>
</dbReference>
<dbReference type="Proteomes" id="UP000003586">
    <property type="component" value="Chromosome"/>
</dbReference>
<reference evidence="3 4" key="1">
    <citation type="submission" date="2013-12" db="EMBL/GenBank/DDBJ databases">
        <authorList>
            <consortium name="DOE Joint Genome Institute"/>
            <person name="Eisen J."/>
            <person name="Huntemann M."/>
            <person name="Han J."/>
            <person name="Chen A."/>
            <person name="Kyrpides N."/>
            <person name="Mavromatis K."/>
            <person name="Markowitz V."/>
            <person name="Palaniappan K."/>
            <person name="Ivanova N."/>
            <person name="Schaumberg A."/>
            <person name="Pati A."/>
            <person name="Liolios K."/>
            <person name="Nordberg H.P."/>
            <person name="Cantor M.N."/>
            <person name="Hua S.X."/>
            <person name="Woyke T."/>
        </authorList>
    </citation>
    <scope>NUCLEOTIDE SEQUENCE [LARGE SCALE GENOMIC DNA]</scope>
    <source>
        <strain evidence="4">DSM 19437</strain>
    </source>
</reference>
<protein>
    <submittedName>
        <fullName evidence="3">RNA polymerase sigma factor</fullName>
    </submittedName>
</protein>